<sequence>MTTQSLPARTDAPARTPAVKASGRGGRRLLR</sequence>
<comment type="caution">
    <text evidence="2">The sequence shown here is derived from an EMBL/GenBank/DDBJ whole genome shotgun (WGS) entry which is preliminary data.</text>
</comment>
<dbReference type="EMBL" id="JAAGMB010000682">
    <property type="protein sequence ID" value="NEB20775.1"/>
    <property type="molecule type" value="Genomic_DNA"/>
</dbReference>
<proteinExistence type="predicted"/>
<organism evidence="2 3">
    <name type="scientific">Streptomyces coelicoflavus</name>
    <dbReference type="NCBI Taxonomy" id="285562"/>
    <lineage>
        <taxon>Bacteria</taxon>
        <taxon>Bacillati</taxon>
        <taxon>Actinomycetota</taxon>
        <taxon>Actinomycetes</taxon>
        <taxon>Kitasatosporales</taxon>
        <taxon>Streptomycetaceae</taxon>
        <taxon>Streptomyces</taxon>
    </lineage>
</organism>
<evidence type="ECO:0000313" key="3">
    <source>
        <dbReference type="Proteomes" id="UP000469545"/>
    </source>
</evidence>
<dbReference type="Proteomes" id="UP000469545">
    <property type="component" value="Unassembled WGS sequence"/>
</dbReference>
<feature type="region of interest" description="Disordered" evidence="1">
    <location>
        <begin position="1"/>
        <end position="31"/>
    </location>
</feature>
<gene>
    <name evidence="2" type="ORF">G3I46_30480</name>
</gene>
<feature type="compositionally biased region" description="Low complexity" evidence="1">
    <location>
        <begin position="7"/>
        <end position="18"/>
    </location>
</feature>
<keyword evidence="3" id="KW-1185">Reference proteome</keyword>
<feature type="non-terminal residue" evidence="2">
    <location>
        <position position="31"/>
    </location>
</feature>
<evidence type="ECO:0000313" key="2">
    <source>
        <dbReference type="EMBL" id="NEB20775.1"/>
    </source>
</evidence>
<reference evidence="2 3" key="1">
    <citation type="submission" date="2020-01" db="EMBL/GenBank/DDBJ databases">
        <title>Insect and environment-associated Actinomycetes.</title>
        <authorList>
            <person name="Currrie C."/>
            <person name="Chevrette M."/>
            <person name="Carlson C."/>
            <person name="Stubbendieck R."/>
            <person name="Wendt-Pienkowski E."/>
        </authorList>
    </citation>
    <scope>NUCLEOTIDE SEQUENCE [LARGE SCALE GENOMIC DNA]</scope>
    <source>
        <strain evidence="2 3">SID14172</strain>
    </source>
</reference>
<protein>
    <submittedName>
        <fullName evidence="2">Carbohydrate ABC transporter permease</fullName>
    </submittedName>
</protein>
<accession>A0A6N9UST1</accession>
<evidence type="ECO:0000256" key="1">
    <source>
        <dbReference type="SAM" id="MobiDB-lite"/>
    </source>
</evidence>
<dbReference type="AlphaFoldDB" id="A0A6N9UST1"/>
<name>A0A6N9UST1_9ACTN</name>